<evidence type="ECO:0000313" key="1">
    <source>
        <dbReference type="EMBL" id="OWK43577.1"/>
    </source>
</evidence>
<accession>A0A225E583</accession>
<name>A0A225E583_9BACT</name>
<dbReference type="EMBL" id="NIDE01000004">
    <property type="protein sequence ID" value="OWK43577.1"/>
    <property type="molecule type" value="Genomic_DNA"/>
</dbReference>
<dbReference type="AlphaFoldDB" id="A0A225E583"/>
<sequence>MPRPTTPGRFADQSATIHRQLLRAEILESRDVPDATGLTATGAAAGTAPIVTVYNSDGSVHLSFLAFESTFTGGVTVAVADVTGDGVPDVVVVPGAGGGPLMKVFNAETGAPELSRFVFEDSFRNGLTVAAGDVTGAGYAQILIGAGYGGAPRVQLYDAVTNTTMRDYFAFDPNSRGGVSVAIASLVPNGPEEIITGGVNGATPQVTVTDGANNVTLGTYTVSGSTNSTSVSPSLRDLLDSTPVGNSVTPVGVSVTVGNPDSLGVRHLLISLYDSTTMGPQIDVDPTTFATLP</sequence>
<evidence type="ECO:0000313" key="2">
    <source>
        <dbReference type="Proteomes" id="UP000214646"/>
    </source>
</evidence>
<gene>
    <name evidence="1" type="ORF">FRUB_03176</name>
</gene>
<dbReference type="Gene3D" id="2.130.10.130">
    <property type="entry name" value="Integrin alpha, N-terminal"/>
    <property type="match status" value="1"/>
</dbReference>
<reference evidence="2" key="1">
    <citation type="submission" date="2017-06" db="EMBL/GenBank/DDBJ databases">
        <title>Genome analysis of Fimbriiglobus ruber SP5, the first member of the order Planctomycetales with confirmed chitinolytic capability.</title>
        <authorList>
            <person name="Ravin N.V."/>
            <person name="Rakitin A.L."/>
            <person name="Ivanova A.A."/>
            <person name="Beletsky A.V."/>
            <person name="Kulichevskaya I.S."/>
            <person name="Mardanov A.V."/>
            <person name="Dedysh S.N."/>
        </authorList>
    </citation>
    <scope>NUCLEOTIDE SEQUENCE [LARGE SCALE GENOMIC DNA]</scope>
    <source>
        <strain evidence="2">SP5</strain>
    </source>
</reference>
<protein>
    <submittedName>
        <fullName evidence="1">Alkaline phosphatase</fullName>
    </submittedName>
</protein>
<dbReference type="OrthoDB" id="249118at2"/>
<organism evidence="1 2">
    <name type="scientific">Fimbriiglobus ruber</name>
    <dbReference type="NCBI Taxonomy" id="1908690"/>
    <lineage>
        <taxon>Bacteria</taxon>
        <taxon>Pseudomonadati</taxon>
        <taxon>Planctomycetota</taxon>
        <taxon>Planctomycetia</taxon>
        <taxon>Gemmatales</taxon>
        <taxon>Gemmataceae</taxon>
        <taxon>Fimbriiglobus</taxon>
    </lineage>
</organism>
<comment type="caution">
    <text evidence="1">The sequence shown here is derived from an EMBL/GenBank/DDBJ whole genome shotgun (WGS) entry which is preliminary data.</text>
</comment>
<dbReference type="RefSeq" id="WP_088254395.1">
    <property type="nucleotide sequence ID" value="NZ_NIDE01000004.1"/>
</dbReference>
<keyword evidence="2" id="KW-1185">Reference proteome</keyword>
<proteinExistence type="predicted"/>
<dbReference type="SUPFAM" id="SSF69318">
    <property type="entry name" value="Integrin alpha N-terminal domain"/>
    <property type="match status" value="1"/>
</dbReference>
<dbReference type="Proteomes" id="UP000214646">
    <property type="component" value="Unassembled WGS sequence"/>
</dbReference>
<dbReference type="InterPro" id="IPR028994">
    <property type="entry name" value="Integrin_alpha_N"/>
</dbReference>